<evidence type="ECO:0000256" key="2">
    <source>
        <dbReference type="ARBA" id="ARBA00022614"/>
    </source>
</evidence>
<reference evidence="12 13" key="1">
    <citation type="submission" date="2024-02" db="EMBL/GenBank/DDBJ databases">
        <authorList>
            <person name="Vignale AGUSTIN F."/>
            <person name="Sosa J E."/>
            <person name="Modenutti C."/>
        </authorList>
    </citation>
    <scope>NUCLEOTIDE SEQUENCE [LARGE SCALE GENOMIC DNA]</scope>
</reference>
<feature type="signal peptide" evidence="10">
    <location>
        <begin position="1"/>
        <end position="30"/>
    </location>
</feature>
<dbReference type="InterPro" id="IPR003591">
    <property type="entry name" value="Leu-rich_rpt_typical-subtyp"/>
</dbReference>
<keyword evidence="4 10" id="KW-0732">Signal</keyword>
<evidence type="ECO:0000256" key="9">
    <source>
        <dbReference type="ARBA" id="ARBA00023180"/>
    </source>
</evidence>
<evidence type="ECO:0000313" key="13">
    <source>
        <dbReference type="Proteomes" id="UP001642360"/>
    </source>
</evidence>
<evidence type="ECO:0000256" key="10">
    <source>
        <dbReference type="SAM" id="SignalP"/>
    </source>
</evidence>
<dbReference type="SMART" id="SM00369">
    <property type="entry name" value="LRR_TYP"/>
    <property type="match status" value="6"/>
</dbReference>
<evidence type="ECO:0000256" key="6">
    <source>
        <dbReference type="ARBA" id="ARBA00022989"/>
    </source>
</evidence>
<organism evidence="12 13">
    <name type="scientific">Ilex paraguariensis</name>
    <name type="common">yerba mate</name>
    <dbReference type="NCBI Taxonomy" id="185542"/>
    <lineage>
        <taxon>Eukaryota</taxon>
        <taxon>Viridiplantae</taxon>
        <taxon>Streptophyta</taxon>
        <taxon>Embryophyta</taxon>
        <taxon>Tracheophyta</taxon>
        <taxon>Spermatophyta</taxon>
        <taxon>Magnoliopsida</taxon>
        <taxon>eudicotyledons</taxon>
        <taxon>Gunneridae</taxon>
        <taxon>Pentapetalae</taxon>
        <taxon>asterids</taxon>
        <taxon>campanulids</taxon>
        <taxon>Aquifoliales</taxon>
        <taxon>Aquifoliaceae</taxon>
        <taxon>Ilex</taxon>
    </lineage>
</organism>
<evidence type="ECO:0000313" key="12">
    <source>
        <dbReference type="EMBL" id="CAK9149988.1"/>
    </source>
</evidence>
<feature type="chain" id="PRO_5044743681" description="Disease resistance R13L4/SHOC-2-like LRR domain-containing protein" evidence="10">
    <location>
        <begin position="31"/>
        <end position="459"/>
    </location>
</feature>
<dbReference type="GO" id="GO:0016020">
    <property type="term" value="C:membrane"/>
    <property type="evidence" value="ECO:0007669"/>
    <property type="project" value="UniProtKB-SubCell"/>
</dbReference>
<dbReference type="Pfam" id="PF23598">
    <property type="entry name" value="LRR_14"/>
    <property type="match status" value="1"/>
</dbReference>
<dbReference type="PANTHER" id="PTHR27000">
    <property type="entry name" value="LEUCINE-RICH REPEAT RECEPTOR-LIKE PROTEIN KINASE FAMILY PROTEIN-RELATED"/>
    <property type="match status" value="1"/>
</dbReference>
<evidence type="ECO:0000256" key="8">
    <source>
        <dbReference type="ARBA" id="ARBA00023170"/>
    </source>
</evidence>
<evidence type="ECO:0000259" key="11">
    <source>
        <dbReference type="Pfam" id="PF23598"/>
    </source>
</evidence>
<comment type="subcellular location">
    <subcellularLocation>
        <location evidence="1">Membrane</location>
        <topology evidence="1">Single-pass type I membrane protein</topology>
    </subcellularLocation>
</comment>
<dbReference type="EMBL" id="CAUOFW020001970">
    <property type="protein sequence ID" value="CAK9149988.1"/>
    <property type="molecule type" value="Genomic_DNA"/>
</dbReference>
<dbReference type="InterPro" id="IPR032675">
    <property type="entry name" value="LRR_dom_sf"/>
</dbReference>
<name>A0ABC8RYD6_9AQUA</name>
<dbReference type="PANTHER" id="PTHR27000:SF787">
    <property type="entry name" value="RECEPTOR-LIKE PROTEIN 39"/>
    <property type="match status" value="1"/>
</dbReference>
<sequence length="459" mass="49820">MALSRSTSTLSLTSFFLLLTLLSTSTLVISQPALNSAEQESVYQILESINSAIPWRSLYPDDLCISAPHGVVCDYFSENTTATIGTPHVTEMSVGYVSDYSPNPPCTPKSTINPLLFSSFPQLRKLLFYKCFTETTVTFPDFSTLRSSLEELVFIGNPSLVGSLRGNISNLTALKRLILTGNNVSGEIPDGLGDLVNLEQLSLSRNNFHGEVTLSLEKLKKLKILDLSQNGFEGSAPEPLGSLQQLLKLDLSFNNFSGKIPENLKGLKKLEFLDLSYNGFAQCGVPLFLAEMPSLREVYLSGNLLGGQIPEIWDNLGGILGIGLSEVGLVGNIPSSMGMFLRNLSYLGLDNNKLEGMVPEEFGALESVNELNLENNNLSGRVPFSAKFVSKVGGKLKLEGNPELCADEGLRSAKVSGSLGQLKLCNKPVIPHFVLLSSGFSVLHDSYMLIFVGFLFLLS</sequence>
<evidence type="ECO:0000256" key="1">
    <source>
        <dbReference type="ARBA" id="ARBA00004479"/>
    </source>
</evidence>
<keyword evidence="8" id="KW-0675">Receptor</keyword>
<dbReference type="InterPro" id="IPR055414">
    <property type="entry name" value="LRR_R13L4/SHOC2-like"/>
</dbReference>
<keyword evidence="6" id="KW-1133">Transmembrane helix</keyword>
<keyword evidence="7" id="KW-0472">Membrane</keyword>
<keyword evidence="5" id="KW-0677">Repeat</keyword>
<dbReference type="SUPFAM" id="SSF52058">
    <property type="entry name" value="L domain-like"/>
    <property type="match status" value="1"/>
</dbReference>
<keyword evidence="9" id="KW-0325">Glycoprotein</keyword>
<feature type="domain" description="Disease resistance R13L4/SHOC-2-like LRR" evidence="11">
    <location>
        <begin position="123"/>
        <end position="382"/>
    </location>
</feature>
<proteinExistence type="predicted"/>
<dbReference type="FunFam" id="3.80.10.10:FF:000413">
    <property type="entry name" value="Inactive leucine-rich repeat receptor-like protein kinase"/>
    <property type="match status" value="1"/>
</dbReference>
<keyword evidence="13" id="KW-1185">Reference proteome</keyword>
<gene>
    <name evidence="12" type="ORF">ILEXP_LOCUS18102</name>
</gene>
<dbReference type="Gene3D" id="3.80.10.10">
    <property type="entry name" value="Ribonuclease Inhibitor"/>
    <property type="match status" value="1"/>
</dbReference>
<evidence type="ECO:0000256" key="3">
    <source>
        <dbReference type="ARBA" id="ARBA00022692"/>
    </source>
</evidence>
<evidence type="ECO:0000256" key="7">
    <source>
        <dbReference type="ARBA" id="ARBA00023136"/>
    </source>
</evidence>
<keyword evidence="2" id="KW-0433">Leucine-rich repeat</keyword>
<evidence type="ECO:0000256" key="5">
    <source>
        <dbReference type="ARBA" id="ARBA00022737"/>
    </source>
</evidence>
<protein>
    <recommendedName>
        <fullName evidence="11">Disease resistance R13L4/SHOC-2-like LRR domain-containing protein</fullName>
    </recommendedName>
</protein>
<keyword evidence="3" id="KW-0812">Transmembrane</keyword>
<dbReference type="AlphaFoldDB" id="A0ABC8RYD6"/>
<comment type="caution">
    <text evidence="12">The sequence shown here is derived from an EMBL/GenBank/DDBJ whole genome shotgun (WGS) entry which is preliminary data.</text>
</comment>
<accession>A0ABC8RYD6</accession>
<dbReference type="Proteomes" id="UP001642360">
    <property type="component" value="Unassembled WGS sequence"/>
</dbReference>
<evidence type="ECO:0000256" key="4">
    <source>
        <dbReference type="ARBA" id="ARBA00022729"/>
    </source>
</evidence>